<dbReference type="GO" id="GO:0020037">
    <property type="term" value="F:heme binding"/>
    <property type="evidence" value="ECO:0007669"/>
    <property type="project" value="UniProtKB-UniRule"/>
</dbReference>
<feature type="binding site" evidence="1">
    <location>
        <position position="311"/>
    </location>
    <ligand>
        <name>substrate</name>
    </ligand>
</feature>
<dbReference type="AlphaFoldDB" id="A0A315ZK58"/>
<comment type="subunit">
    <text evidence="1">Homotetramer.</text>
</comment>
<comment type="catalytic activity">
    <reaction evidence="1">
        <text>L-tryptophan + O2 = N-formyl-L-kynurenine</text>
        <dbReference type="Rhea" id="RHEA:24536"/>
        <dbReference type="ChEBI" id="CHEBI:15379"/>
        <dbReference type="ChEBI" id="CHEBI:57912"/>
        <dbReference type="ChEBI" id="CHEBI:58629"/>
        <dbReference type="EC" id="1.13.11.11"/>
    </reaction>
</comment>
<organism evidence="2 3">
    <name type="scientific">Sediminitomix flava</name>
    <dbReference type="NCBI Taxonomy" id="379075"/>
    <lineage>
        <taxon>Bacteria</taxon>
        <taxon>Pseudomonadati</taxon>
        <taxon>Bacteroidota</taxon>
        <taxon>Cytophagia</taxon>
        <taxon>Cytophagales</taxon>
        <taxon>Flammeovirgaceae</taxon>
        <taxon>Sediminitomix</taxon>
    </lineage>
</organism>
<evidence type="ECO:0000256" key="1">
    <source>
        <dbReference type="HAMAP-Rule" id="MF_01972"/>
    </source>
</evidence>
<dbReference type="GO" id="GO:0019441">
    <property type="term" value="P:L-tryptophan catabolic process to kynurenine"/>
    <property type="evidence" value="ECO:0007669"/>
    <property type="project" value="UniProtKB-UniRule"/>
</dbReference>
<keyword evidence="3" id="KW-1185">Reference proteome</keyword>
<evidence type="ECO:0000313" key="2">
    <source>
        <dbReference type="EMBL" id="PWJ45074.1"/>
    </source>
</evidence>
<dbReference type="GO" id="GO:0019442">
    <property type="term" value="P:L-tryptophan catabolic process to acetyl-CoA"/>
    <property type="evidence" value="ECO:0007669"/>
    <property type="project" value="TreeGrafter"/>
</dbReference>
<dbReference type="OrthoDB" id="9776847at2"/>
<dbReference type="Proteomes" id="UP000245535">
    <property type="component" value="Unassembled WGS sequence"/>
</dbReference>
<protein>
    <recommendedName>
        <fullName evidence="1">Tryptophan 2,3-dioxygenase</fullName>
        <shortName evidence="1">TDO</shortName>
        <ecNumber evidence="1">1.13.11.11</ecNumber>
    </recommendedName>
    <alternativeName>
        <fullName evidence="1">Tryptamin 2,3-dioxygenase</fullName>
    </alternativeName>
    <alternativeName>
        <fullName evidence="1">Tryptophan oxygenase</fullName>
        <shortName evidence="1">TO</shortName>
        <shortName evidence="1">TRPO</shortName>
    </alternativeName>
    <alternativeName>
        <fullName evidence="1">Tryptophan pyrrolase</fullName>
    </alternativeName>
    <alternativeName>
        <fullName evidence="1">Tryptophanase</fullName>
    </alternativeName>
</protein>
<keyword evidence="1" id="KW-0408">Iron</keyword>
<dbReference type="SUPFAM" id="SSF140959">
    <property type="entry name" value="Indolic compounds 2,3-dioxygenase-like"/>
    <property type="match status" value="1"/>
</dbReference>
<reference evidence="2 3" key="1">
    <citation type="submission" date="2018-03" db="EMBL/GenBank/DDBJ databases">
        <title>Genomic Encyclopedia of Archaeal and Bacterial Type Strains, Phase II (KMG-II): from individual species to whole genera.</title>
        <authorList>
            <person name="Goeker M."/>
        </authorList>
    </citation>
    <scope>NUCLEOTIDE SEQUENCE [LARGE SCALE GENOMIC DNA]</scope>
    <source>
        <strain evidence="2 3">DSM 28229</strain>
    </source>
</reference>
<accession>A0A315ZK58</accession>
<dbReference type="EMBL" id="QGDO01000001">
    <property type="protein sequence ID" value="PWJ45074.1"/>
    <property type="molecule type" value="Genomic_DNA"/>
</dbReference>
<comment type="caution">
    <text evidence="1">Lacks conserved residue(s) required for the propagation of feature annotation.</text>
</comment>
<evidence type="ECO:0000313" key="3">
    <source>
        <dbReference type="Proteomes" id="UP000245535"/>
    </source>
</evidence>
<dbReference type="PANTHER" id="PTHR10138:SF0">
    <property type="entry name" value="TRYPTOPHAN 2,3-DIOXYGENASE"/>
    <property type="match status" value="1"/>
</dbReference>
<keyword evidence="1" id="KW-0823">Tryptophan catabolism</keyword>
<gene>
    <name evidence="1" type="primary">kynA</name>
    <name evidence="2" type="ORF">BC781_1011478</name>
</gene>
<dbReference type="InterPro" id="IPR037217">
    <property type="entry name" value="Trp/Indoleamine_2_3_dOase-like"/>
</dbReference>
<comment type="function">
    <text evidence="1">Heme-dependent dioxygenase that catalyzes the oxidative cleavage of the L-tryptophan (L-Trp) pyrrole ring and converts L-tryptophan to N-formyl-L-kynurenine. Catalyzes the oxidative cleavage of the indole moiety.</text>
</comment>
<dbReference type="GO" id="GO:0004833">
    <property type="term" value="F:L-tryptophan 2,3-dioxygenase activity"/>
    <property type="evidence" value="ECO:0007669"/>
    <property type="project" value="UniProtKB-UniRule"/>
</dbReference>
<feature type="binding site" evidence="1">
    <location>
        <position position="111"/>
    </location>
    <ligand>
        <name>substrate</name>
    </ligand>
</feature>
<dbReference type="RefSeq" id="WP_109616529.1">
    <property type="nucleotide sequence ID" value="NZ_QGDO01000001.1"/>
</dbReference>
<comment type="cofactor">
    <cofactor evidence="1">
        <name>heme</name>
        <dbReference type="ChEBI" id="CHEBI:30413"/>
    </cofactor>
    <text evidence="1">Binds 1 heme group per subunit.</text>
</comment>
<comment type="similarity">
    <text evidence="1">Belongs to the tryptophan 2,3-dioxygenase family.</text>
</comment>
<keyword evidence="1" id="KW-0349">Heme</keyword>
<sequence>MHKNRGPVYYADYLQLDKLLDAQLPLSKKYGEECHDEMLFILVHQTYELWFKQIIHEIADVQRIFSQEEIDEKEIHLAVTRLQRIQKVQEVIQGHLGVLETMTPMDFLEFRDLLVPASGFQSVQFREIEIRLGLKTDQREGVDREFFTGRLNDQDKSRIDETEKVTSVFDSMEAWLERLPFTQQKIFDFWEQYAAAVDQMLEEDHKLIVENPTLNDKMREIQLTHLEMTRSTFNALLNEENYEAWQAEGNIRLSRKALFNALFIFLYREEPVLQQPFQFLNMLIDIDEGFTSWRYRHALMAQRMLGTKIGTGGSSGHKYLKKATQNNRIFLDLFNLSTFLIPKAYLPELPHDVKKQLDFFFSRVGV</sequence>
<dbReference type="HAMAP" id="MF_01972">
    <property type="entry name" value="T23O"/>
    <property type="match status" value="1"/>
</dbReference>
<name>A0A315ZK58_SEDFL</name>
<keyword evidence="1" id="KW-0479">Metal-binding</keyword>
<feature type="binding site" description="axial binding residue" evidence="1">
    <location>
        <position position="297"/>
    </location>
    <ligand>
        <name>heme</name>
        <dbReference type="ChEBI" id="CHEBI:30413"/>
    </ligand>
    <ligandPart>
        <name>Fe</name>
        <dbReference type="ChEBI" id="CHEBI:18248"/>
    </ligandPart>
</feature>
<dbReference type="InterPro" id="IPR004981">
    <property type="entry name" value="Trp_2_3_dOase"/>
</dbReference>
<comment type="pathway">
    <text evidence="1">Amino-acid degradation; L-tryptophan degradation via kynurenine pathway; L-kynurenine from L-tryptophan: step 1/2.</text>
</comment>
<dbReference type="Gene3D" id="1.10.287.3810">
    <property type="match status" value="1"/>
</dbReference>
<comment type="caution">
    <text evidence="2">The sequence shown here is derived from an EMBL/GenBank/DDBJ whole genome shotgun (WGS) entry which is preliminary data.</text>
</comment>
<dbReference type="PANTHER" id="PTHR10138">
    <property type="entry name" value="TRYPTOPHAN 2,3-DIOXYGENASE"/>
    <property type="match status" value="1"/>
</dbReference>
<keyword evidence="1 2" id="KW-0223">Dioxygenase</keyword>
<dbReference type="UniPathway" id="UPA00333">
    <property type="reaction ID" value="UER00453"/>
</dbReference>
<dbReference type="Pfam" id="PF03301">
    <property type="entry name" value="Trp_dioxygenase"/>
    <property type="match status" value="1"/>
</dbReference>
<dbReference type="GO" id="GO:0046872">
    <property type="term" value="F:metal ion binding"/>
    <property type="evidence" value="ECO:0007669"/>
    <property type="project" value="UniProtKB-KW"/>
</dbReference>
<proteinExistence type="inferred from homology"/>
<dbReference type="Gene3D" id="1.20.58.480">
    <property type="match status" value="1"/>
</dbReference>
<keyword evidence="1" id="KW-0560">Oxidoreductase</keyword>
<dbReference type="EC" id="1.13.11.11" evidence="1"/>